<name>A0ABZ1KDZ7_9ACTN</name>
<dbReference type="NCBIfam" id="TIGR03033">
    <property type="entry name" value="phage_rel_nuc"/>
    <property type="match status" value="1"/>
</dbReference>
<dbReference type="Pfam" id="PF09588">
    <property type="entry name" value="YqaJ"/>
    <property type="match status" value="1"/>
</dbReference>
<organism evidence="2 3">
    <name type="scientific">[Kitasatospora] papulosa</name>
    <dbReference type="NCBI Taxonomy" id="1464011"/>
    <lineage>
        <taxon>Bacteria</taxon>
        <taxon>Bacillati</taxon>
        <taxon>Actinomycetota</taxon>
        <taxon>Actinomycetes</taxon>
        <taxon>Kitasatosporales</taxon>
        <taxon>Streptomycetaceae</taxon>
        <taxon>Streptomyces</taxon>
    </lineage>
</organism>
<proteinExistence type="predicted"/>
<dbReference type="PANTHER" id="PTHR46609">
    <property type="entry name" value="EXONUCLEASE, PHAGE-TYPE/RECB, C-TERMINAL DOMAIN-CONTAINING PROTEIN"/>
    <property type="match status" value="1"/>
</dbReference>
<dbReference type="Gene3D" id="3.90.320.10">
    <property type="match status" value="1"/>
</dbReference>
<gene>
    <name evidence="2" type="ORF">OG560_29480</name>
</gene>
<dbReference type="PANTHER" id="PTHR46609:SF6">
    <property type="entry name" value="EXONUCLEASE, PHAGE-TYPE_RECB, C-TERMINAL DOMAIN-CONTAINING PROTEIN-RELATED"/>
    <property type="match status" value="1"/>
</dbReference>
<dbReference type="RefSeq" id="WP_363254357.1">
    <property type="nucleotide sequence ID" value="NZ_CP108135.1"/>
</dbReference>
<sequence>MTAFNPPTGVLLGRYLPGTEEWEKARAGLCITATEIAAVLNVSPWSNPFVLWHKKSGLPVPPFVVTPQVEWGNRLEPSVAQKFADEHPEIELSETGTWRHYEREWQRATPDRVAADRLLEVKTSPTGEGWENGVPLHYYCQIQWQLDTLGLSLCHVAVLISGHDYREYTVEYDPADAKTMRAAAETFLDSVRNGERPDIDSSSATYETLRRQADRFDDIDVEIPGPIASRYEVTHQQLKASETEHQHAKSLLLDALGNGRNAMHLGRRVAYRTAHEDGSTRALQPSR</sequence>
<dbReference type="InterPro" id="IPR011335">
    <property type="entry name" value="Restrct_endonuc-II-like"/>
</dbReference>
<evidence type="ECO:0000313" key="3">
    <source>
        <dbReference type="Proteomes" id="UP001622496"/>
    </source>
</evidence>
<dbReference type="InterPro" id="IPR051703">
    <property type="entry name" value="NF-kappa-B_Signaling_Reg"/>
</dbReference>
<dbReference type="InterPro" id="IPR019080">
    <property type="entry name" value="YqaJ_viral_recombinase"/>
</dbReference>
<reference evidence="2 3" key="1">
    <citation type="submission" date="2022-10" db="EMBL/GenBank/DDBJ databases">
        <title>The complete genomes of actinobacterial strains from the NBC collection.</title>
        <authorList>
            <person name="Joergensen T.S."/>
            <person name="Alvarez Arevalo M."/>
            <person name="Sterndorff E.B."/>
            <person name="Faurdal D."/>
            <person name="Vuksanovic O."/>
            <person name="Mourched A.-S."/>
            <person name="Charusanti P."/>
            <person name="Shaw S."/>
            <person name="Blin K."/>
            <person name="Weber T."/>
        </authorList>
    </citation>
    <scope>NUCLEOTIDE SEQUENCE [LARGE SCALE GENOMIC DNA]</scope>
    <source>
        <strain evidence="2 3">NBC_00185</strain>
    </source>
</reference>
<evidence type="ECO:0000313" key="2">
    <source>
        <dbReference type="EMBL" id="WTP69330.1"/>
    </source>
</evidence>
<dbReference type="SUPFAM" id="SSF52980">
    <property type="entry name" value="Restriction endonuclease-like"/>
    <property type="match status" value="1"/>
</dbReference>
<dbReference type="InterPro" id="IPR011604">
    <property type="entry name" value="PDDEXK-like_dom_sf"/>
</dbReference>
<dbReference type="Proteomes" id="UP001622496">
    <property type="component" value="Chromosome"/>
</dbReference>
<dbReference type="InterPro" id="IPR017482">
    <property type="entry name" value="Lambda-type_endonuclease"/>
</dbReference>
<keyword evidence="3" id="KW-1185">Reference proteome</keyword>
<accession>A0ABZ1KDZ7</accession>
<evidence type="ECO:0000259" key="1">
    <source>
        <dbReference type="Pfam" id="PF09588"/>
    </source>
</evidence>
<dbReference type="EMBL" id="CP108135">
    <property type="protein sequence ID" value="WTP69330.1"/>
    <property type="molecule type" value="Genomic_DNA"/>
</dbReference>
<feature type="domain" description="YqaJ viral recombinase" evidence="1">
    <location>
        <begin position="21"/>
        <end position="147"/>
    </location>
</feature>
<protein>
    <submittedName>
        <fullName evidence="2">YqaJ viral recombinase family protein</fullName>
    </submittedName>
</protein>